<proteinExistence type="predicted"/>
<reference evidence="1" key="1">
    <citation type="journal article" date="2014" name="Front. Microbiol.">
        <title>High frequency of phylogenetically diverse reductive dehalogenase-homologous genes in deep subseafloor sedimentary metagenomes.</title>
        <authorList>
            <person name="Kawai M."/>
            <person name="Futagami T."/>
            <person name="Toyoda A."/>
            <person name="Takaki Y."/>
            <person name="Nishi S."/>
            <person name="Hori S."/>
            <person name="Arai W."/>
            <person name="Tsubouchi T."/>
            <person name="Morono Y."/>
            <person name="Uchiyama I."/>
            <person name="Ito T."/>
            <person name="Fujiyama A."/>
            <person name="Inagaki F."/>
            <person name="Takami H."/>
        </authorList>
    </citation>
    <scope>NUCLEOTIDE SEQUENCE</scope>
    <source>
        <strain evidence="1">Expedition CK06-06</strain>
    </source>
</reference>
<organism evidence="1">
    <name type="scientific">marine sediment metagenome</name>
    <dbReference type="NCBI Taxonomy" id="412755"/>
    <lineage>
        <taxon>unclassified sequences</taxon>
        <taxon>metagenomes</taxon>
        <taxon>ecological metagenomes</taxon>
    </lineage>
</organism>
<evidence type="ECO:0000313" key="1">
    <source>
        <dbReference type="EMBL" id="GAI31912.1"/>
    </source>
</evidence>
<gene>
    <name evidence="1" type="ORF">S06H3_30942</name>
</gene>
<dbReference type="EMBL" id="BARV01018274">
    <property type="protein sequence ID" value="GAI31912.1"/>
    <property type="molecule type" value="Genomic_DNA"/>
</dbReference>
<name>X1MJT0_9ZZZZ</name>
<comment type="caution">
    <text evidence="1">The sequence shown here is derived from an EMBL/GenBank/DDBJ whole genome shotgun (WGS) entry which is preliminary data.</text>
</comment>
<protein>
    <submittedName>
        <fullName evidence="1">Uncharacterized protein</fullName>
    </submittedName>
</protein>
<dbReference type="AlphaFoldDB" id="X1MJT0"/>
<sequence length="36" mass="4022">MESECALEVAVEIVKDMGKILRAGMHTGIDKKARYK</sequence>
<feature type="non-terminal residue" evidence="1">
    <location>
        <position position="36"/>
    </location>
</feature>
<accession>X1MJT0</accession>